<gene>
    <name evidence="4" type="ORF">ACFFVD_04090</name>
</gene>
<reference evidence="4 5" key="1">
    <citation type="submission" date="2024-09" db="EMBL/GenBank/DDBJ databases">
        <authorList>
            <person name="Sun Q."/>
            <person name="Mori K."/>
        </authorList>
    </citation>
    <scope>NUCLEOTIDE SEQUENCE [LARGE SCALE GENOMIC DNA]</scope>
    <source>
        <strain evidence="4 5">CCM 7659</strain>
    </source>
</reference>
<feature type="domain" description="Acyl-CoA thioesterase-like N-terminal HotDog" evidence="2">
    <location>
        <begin position="44"/>
        <end position="124"/>
    </location>
</feature>
<evidence type="ECO:0000313" key="4">
    <source>
        <dbReference type="EMBL" id="MFB9258973.1"/>
    </source>
</evidence>
<dbReference type="RefSeq" id="WP_380023085.1">
    <property type="nucleotide sequence ID" value="NZ_JBHMDY010000002.1"/>
</dbReference>
<dbReference type="InterPro" id="IPR042171">
    <property type="entry name" value="Acyl-CoA_hotdog"/>
</dbReference>
<comment type="caution">
    <text evidence="4">The sequence shown here is derived from an EMBL/GenBank/DDBJ whole genome shotgun (WGS) entry which is preliminary data.</text>
</comment>
<dbReference type="Pfam" id="PF20789">
    <property type="entry name" value="4HBT_3C"/>
    <property type="match status" value="1"/>
</dbReference>
<dbReference type="InterPro" id="IPR049449">
    <property type="entry name" value="TesB_ACOT8-like_N"/>
</dbReference>
<dbReference type="SUPFAM" id="SSF54637">
    <property type="entry name" value="Thioesterase/thiol ester dehydrase-isomerase"/>
    <property type="match status" value="1"/>
</dbReference>
<dbReference type="Pfam" id="PF13622">
    <property type="entry name" value="4HBT_3"/>
    <property type="match status" value="1"/>
</dbReference>
<feature type="compositionally biased region" description="Basic and acidic residues" evidence="1">
    <location>
        <begin position="295"/>
        <end position="304"/>
    </location>
</feature>
<dbReference type="InterPro" id="IPR049450">
    <property type="entry name" value="ACOT8-like_C"/>
</dbReference>
<evidence type="ECO:0000259" key="2">
    <source>
        <dbReference type="Pfam" id="PF13622"/>
    </source>
</evidence>
<feature type="region of interest" description="Disordered" evidence="1">
    <location>
        <begin position="291"/>
        <end position="330"/>
    </location>
</feature>
<dbReference type="EMBL" id="JBHMDY010000002">
    <property type="protein sequence ID" value="MFB9258973.1"/>
    <property type="molecule type" value="Genomic_DNA"/>
</dbReference>
<dbReference type="Proteomes" id="UP001589700">
    <property type="component" value="Unassembled WGS sequence"/>
</dbReference>
<dbReference type="InterPro" id="IPR029069">
    <property type="entry name" value="HotDog_dom_sf"/>
</dbReference>
<evidence type="ECO:0000259" key="3">
    <source>
        <dbReference type="Pfam" id="PF20789"/>
    </source>
</evidence>
<keyword evidence="5" id="KW-1185">Reference proteome</keyword>
<feature type="region of interest" description="Disordered" evidence="1">
    <location>
        <begin position="1"/>
        <end position="24"/>
    </location>
</feature>
<sequence length="330" mass="34718">MSDVGEAGAGGAGDTGDKPAPKGPFAFFTLDDSGAYEPTPYAKSAWSDGLLNGPSVVAAAARELEQAHGREGFQPSRLTVDLFSQVRFEPLTIRTEAVREGNRIVVADAFVEQGGKTVARATLVQLRRGEQPPGEVWLAGRSMEPPAEAEAVRLAGRSRGWFGSVDSDGAARPWSRSMGDHQGADRKRFWLRPLDVVADEEASPFQRSVTLGESTSLMAHWGSEGIGFINADLTVALARLPQTADIGIEADEHISDSGVAVGTATLFDRDGTFGTGTVVAVSNAGRQIDFSQRGLIRDRRKEGSDSGTGPGSGSGPDSATGSDSEKGMRV</sequence>
<protein>
    <submittedName>
        <fullName evidence="4">Acyl-CoA thioesterase domain-containing protein</fullName>
    </submittedName>
</protein>
<proteinExistence type="predicted"/>
<evidence type="ECO:0000313" key="5">
    <source>
        <dbReference type="Proteomes" id="UP001589700"/>
    </source>
</evidence>
<organism evidence="4 5">
    <name type="scientific">Dietzia aerolata</name>
    <dbReference type="NCBI Taxonomy" id="595984"/>
    <lineage>
        <taxon>Bacteria</taxon>
        <taxon>Bacillati</taxon>
        <taxon>Actinomycetota</taxon>
        <taxon>Actinomycetes</taxon>
        <taxon>Mycobacteriales</taxon>
        <taxon>Dietziaceae</taxon>
        <taxon>Dietzia</taxon>
    </lineage>
</organism>
<evidence type="ECO:0000256" key="1">
    <source>
        <dbReference type="SAM" id="MobiDB-lite"/>
    </source>
</evidence>
<feature type="domain" description="Acyl-CoA thioesterase-like C-terminal" evidence="3">
    <location>
        <begin position="154"/>
        <end position="272"/>
    </location>
</feature>
<accession>A0ABV5JMM9</accession>
<dbReference type="Gene3D" id="2.40.160.210">
    <property type="entry name" value="Acyl-CoA thioesterase, double hotdog domain"/>
    <property type="match status" value="1"/>
</dbReference>
<name>A0ABV5JMM9_9ACTN</name>